<protein>
    <submittedName>
        <fullName evidence="2">Glutathione S-transferase</fullName>
    </submittedName>
</protein>
<name>A0A1I4VU97_9GAMM</name>
<evidence type="ECO:0000259" key="1">
    <source>
        <dbReference type="PROSITE" id="PS50404"/>
    </source>
</evidence>
<dbReference type="OrthoDB" id="5740960at2"/>
<reference evidence="2 3" key="1">
    <citation type="submission" date="2016-10" db="EMBL/GenBank/DDBJ databases">
        <authorList>
            <person name="de Groot N.N."/>
        </authorList>
    </citation>
    <scope>NUCLEOTIDE SEQUENCE [LARGE SCALE GENOMIC DNA]</scope>
    <source>
        <strain evidence="2 3">CGMCC 1.7659</strain>
    </source>
</reference>
<dbReference type="SUPFAM" id="SSF47616">
    <property type="entry name" value="GST C-terminal domain-like"/>
    <property type="match status" value="1"/>
</dbReference>
<dbReference type="Pfam" id="PF13417">
    <property type="entry name" value="GST_N_3"/>
    <property type="match status" value="1"/>
</dbReference>
<dbReference type="SUPFAM" id="SSF52833">
    <property type="entry name" value="Thioredoxin-like"/>
    <property type="match status" value="1"/>
</dbReference>
<dbReference type="PANTHER" id="PTHR43968">
    <property type="match status" value="1"/>
</dbReference>
<dbReference type="InterPro" id="IPR036282">
    <property type="entry name" value="Glutathione-S-Trfase_C_sf"/>
</dbReference>
<keyword evidence="3" id="KW-1185">Reference proteome</keyword>
<evidence type="ECO:0000313" key="2">
    <source>
        <dbReference type="EMBL" id="SFN04740.1"/>
    </source>
</evidence>
<gene>
    <name evidence="2" type="ORF">SAMN05216289_10352</name>
</gene>
<feature type="domain" description="GST N-terminal" evidence="1">
    <location>
        <begin position="4"/>
        <end position="83"/>
    </location>
</feature>
<evidence type="ECO:0000313" key="3">
    <source>
        <dbReference type="Proteomes" id="UP000198575"/>
    </source>
</evidence>
<accession>A0A1I4VU97</accession>
<dbReference type="RefSeq" id="WP_092404741.1">
    <property type="nucleotide sequence ID" value="NZ_FOVF01000003.1"/>
</dbReference>
<dbReference type="Proteomes" id="UP000198575">
    <property type="component" value="Unassembled WGS sequence"/>
</dbReference>
<dbReference type="AlphaFoldDB" id="A0A1I4VU97"/>
<dbReference type="GO" id="GO:0005737">
    <property type="term" value="C:cytoplasm"/>
    <property type="evidence" value="ECO:0007669"/>
    <property type="project" value="TreeGrafter"/>
</dbReference>
<dbReference type="STRING" id="578942.SAMN05216289_10352"/>
<dbReference type="PANTHER" id="PTHR43968:SF6">
    <property type="entry name" value="GLUTATHIONE S-TRANSFERASE OMEGA"/>
    <property type="match status" value="1"/>
</dbReference>
<dbReference type="Gene3D" id="1.20.1050.10">
    <property type="match status" value="1"/>
</dbReference>
<dbReference type="CDD" id="cd03196">
    <property type="entry name" value="GST_C_5"/>
    <property type="match status" value="1"/>
</dbReference>
<dbReference type="EMBL" id="FOVF01000003">
    <property type="protein sequence ID" value="SFN04740.1"/>
    <property type="molecule type" value="Genomic_DNA"/>
</dbReference>
<dbReference type="Gene3D" id="3.40.30.10">
    <property type="entry name" value="Glutaredoxin"/>
    <property type="match status" value="1"/>
</dbReference>
<keyword evidence="2" id="KW-0808">Transferase</keyword>
<dbReference type="InterPro" id="IPR004045">
    <property type="entry name" value="Glutathione_S-Trfase_N"/>
</dbReference>
<proteinExistence type="predicted"/>
<sequence>MSVTLPVLYSFRRCPYAIRARMAIVESRTRVELREVLLADKPAALLACSPKATVPVLVCHAGAIIDESLDIMLWALRRNDPSDWLGGEAACLDAMLELVESCEAEFKPALDRYKYPQRYGDCDRELAKEQGIAYIDLLERRLAAGGWLFGRVPRLADFAIMPFVRQFAGVEPHWFEEQSWSRLRDWLRQLQTHAAFVQAMHRYRPWSGTGAGAIFPAA</sequence>
<dbReference type="InterPro" id="IPR050983">
    <property type="entry name" value="GST_Omega/HSP26"/>
</dbReference>
<dbReference type="PROSITE" id="PS50404">
    <property type="entry name" value="GST_NTER"/>
    <property type="match status" value="1"/>
</dbReference>
<dbReference type="GO" id="GO:0016740">
    <property type="term" value="F:transferase activity"/>
    <property type="evidence" value="ECO:0007669"/>
    <property type="project" value="UniProtKB-KW"/>
</dbReference>
<organism evidence="2 3">
    <name type="scientific">Dokdonella immobilis</name>
    <dbReference type="NCBI Taxonomy" id="578942"/>
    <lineage>
        <taxon>Bacteria</taxon>
        <taxon>Pseudomonadati</taxon>
        <taxon>Pseudomonadota</taxon>
        <taxon>Gammaproteobacteria</taxon>
        <taxon>Lysobacterales</taxon>
        <taxon>Rhodanobacteraceae</taxon>
        <taxon>Dokdonella</taxon>
    </lineage>
</organism>
<dbReference type="Pfam" id="PF13410">
    <property type="entry name" value="GST_C_2"/>
    <property type="match status" value="1"/>
</dbReference>
<dbReference type="InterPro" id="IPR036249">
    <property type="entry name" value="Thioredoxin-like_sf"/>
</dbReference>